<gene>
    <name evidence="3" type="ORF">R70211_05341</name>
</gene>
<feature type="signal peptide" evidence="2">
    <location>
        <begin position="1"/>
        <end position="20"/>
    </location>
</feature>
<feature type="compositionally biased region" description="Polar residues" evidence="1">
    <location>
        <begin position="43"/>
        <end position="57"/>
    </location>
</feature>
<organism evidence="3 4">
    <name type="scientific">Paraburkholderia domus</name>
    <dbReference type="NCBI Taxonomy" id="2793075"/>
    <lineage>
        <taxon>Bacteria</taxon>
        <taxon>Pseudomonadati</taxon>
        <taxon>Pseudomonadota</taxon>
        <taxon>Betaproteobacteria</taxon>
        <taxon>Burkholderiales</taxon>
        <taxon>Burkholderiaceae</taxon>
        <taxon>Paraburkholderia</taxon>
    </lineage>
</organism>
<feature type="chain" id="PRO_5040399997" evidence="2">
    <location>
        <begin position="21"/>
        <end position="80"/>
    </location>
</feature>
<evidence type="ECO:0000313" key="4">
    <source>
        <dbReference type="Proteomes" id="UP000675121"/>
    </source>
</evidence>
<dbReference type="RefSeq" id="WP_201139399.1">
    <property type="nucleotide sequence ID" value="NZ_CAJNAS010000016.1"/>
</dbReference>
<comment type="caution">
    <text evidence="3">The sequence shown here is derived from an EMBL/GenBank/DDBJ whole genome shotgun (WGS) entry which is preliminary data.</text>
</comment>
<evidence type="ECO:0000256" key="2">
    <source>
        <dbReference type="SAM" id="SignalP"/>
    </source>
</evidence>
<dbReference type="Proteomes" id="UP000675121">
    <property type="component" value="Unassembled WGS sequence"/>
</dbReference>
<name>A0A9N8N1D5_9BURK</name>
<protein>
    <submittedName>
        <fullName evidence="3">Uncharacterized protein</fullName>
    </submittedName>
</protein>
<evidence type="ECO:0000256" key="1">
    <source>
        <dbReference type="SAM" id="MobiDB-lite"/>
    </source>
</evidence>
<accession>A0A9N8N1D5</accession>
<dbReference type="EMBL" id="CAJNAS010000016">
    <property type="protein sequence ID" value="CAE6935070.1"/>
    <property type="molecule type" value="Genomic_DNA"/>
</dbReference>
<keyword evidence="4" id="KW-1185">Reference proteome</keyword>
<reference evidence="3" key="1">
    <citation type="submission" date="2021-02" db="EMBL/GenBank/DDBJ databases">
        <authorList>
            <person name="Vanwijnsberghe S."/>
        </authorList>
    </citation>
    <scope>NUCLEOTIDE SEQUENCE</scope>
    <source>
        <strain evidence="3">R-70211</strain>
    </source>
</reference>
<dbReference type="AlphaFoldDB" id="A0A9N8N1D5"/>
<keyword evidence="2" id="KW-0732">Signal</keyword>
<feature type="compositionally biased region" description="Basic residues" evidence="1">
    <location>
        <begin position="60"/>
        <end position="72"/>
    </location>
</feature>
<sequence length="80" mass="8300">MKKKIAVAALTGLFSLAAFAQASNPQVVPAQGATMAPAPMVKQTATSPVDQAANSSAPVKHTHRHRHHHHKAAASNTSQS</sequence>
<proteinExistence type="predicted"/>
<evidence type="ECO:0000313" key="3">
    <source>
        <dbReference type="EMBL" id="CAE6935070.1"/>
    </source>
</evidence>
<feature type="region of interest" description="Disordered" evidence="1">
    <location>
        <begin position="39"/>
        <end position="80"/>
    </location>
</feature>